<dbReference type="HOGENOM" id="CLU_059167_1_0_5"/>
<comment type="similarity">
    <text evidence="2 6">Belongs to the band 7/mec-2 family. HflC subfamily.</text>
</comment>
<dbReference type="InterPro" id="IPR010200">
    <property type="entry name" value="HflC"/>
</dbReference>
<evidence type="ECO:0000256" key="7">
    <source>
        <dbReference type="SAM" id="MobiDB-lite"/>
    </source>
</evidence>
<dbReference type="InterPro" id="IPR001107">
    <property type="entry name" value="Band_7"/>
</dbReference>
<evidence type="ECO:0000256" key="4">
    <source>
        <dbReference type="ARBA" id="ARBA00022989"/>
    </source>
</evidence>
<comment type="subcellular location">
    <subcellularLocation>
        <location evidence="1">Membrane</location>
        <topology evidence="1">Single-pass membrane protein</topology>
    </subcellularLocation>
</comment>
<dbReference type="GO" id="GO:0016020">
    <property type="term" value="C:membrane"/>
    <property type="evidence" value="ECO:0007669"/>
    <property type="project" value="UniProtKB-SubCell"/>
</dbReference>
<keyword evidence="5" id="KW-0472">Membrane</keyword>
<feature type="domain" description="Band 7" evidence="8">
    <location>
        <begin position="21"/>
        <end position="183"/>
    </location>
</feature>
<evidence type="ECO:0000256" key="2">
    <source>
        <dbReference type="ARBA" id="ARBA00007862"/>
    </source>
</evidence>
<dbReference type="Pfam" id="PF01145">
    <property type="entry name" value="Band_7"/>
    <property type="match status" value="1"/>
</dbReference>
<evidence type="ECO:0000313" key="10">
    <source>
        <dbReference type="Proteomes" id="UP000005952"/>
    </source>
</evidence>
<dbReference type="InterPro" id="IPR036013">
    <property type="entry name" value="Band_7/SPFH_dom_sf"/>
</dbReference>
<sequence>MRAFFAFIFTVLILAAAGLYASAFVVHQNEQAMVLRFGKTQQIVETPGLKWKVPFIDTVEKFDKRILDLDTTEQEVTASDQQRLIVDAYARYRITDPLKFYQNVRNEERVREVVGPLIESEIRRVLGSATLQEIVKDKREPLMKQIAAQVNKEGRDYGLEVVDVRIKRADLPKVNLVKVYDRMRADRVREATELRAQGEAESNRIRANADKAVTIIKAEATKKSDEIRGDGEAQRSRIFADAFGQDPDFFRFYRSMQAYTTAIKPDDTRLLLSPSSDFFRYFEDPNGRSKTAPAAGSVSVAPAQ</sequence>
<dbReference type="MEROPS" id="I87.001"/>
<dbReference type="eggNOG" id="COG0330">
    <property type="taxonomic scope" value="Bacteria"/>
</dbReference>
<evidence type="ECO:0000256" key="5">
    <source>
        <dbReference type="ARBA" id="ARBA00023136"/>
    </source>
</evidence>
<feature type="region of interest" description="Disordered" evidence="7">
    <location>
        <begin position="284"/>
        <end position="304"/>
    </location>
</feature>
<dbReference type="OrthoDB" id="9812991at2"/>
<dbReference type="Proteomes" id="UP000005952">
    <property type="component" value="Chromosome"/>
</dbReference>
<gene>
    <name evidence="9" type="ORF">HYPDE_23883</name>
</gene>
<evidence type="ECO:0000313" key="9">
    <source>
        <dbReference type="EMBL" id="AGK56462.1"/>
    </source>
</evidence>
<comment type="function">
    <text evidence="6">HflC and HflK could regulate a protease.</text>
</comment>
<dbReference type="SMART" id="SM00244">
    <property type="entry name" value="PHB"/>
    <property type="match status" value="1"/>
</dbReference>
<keyword evidence="10" id="KW-1185">Reference proteome</keyword>
<protein>
    <recommendedName>
        <fullName evidence="6">Protein HflC</fullName>
    </recommendedName>
</protein>
<keyword evidence="3" id="KW-0812">Transmembrane</keyword>
<name>N0B2R7_9HYPH</name>
<dbReference type="PIRSF" id="PIRSF005651">
    <property type="entry name" value="HflC"/>
    <property type="match status" value="1"/>
</dbReference>
<accession>N0B2R7</accession>
<dbReference type="RefSeq" id="WP_015596500.1">
    <property type="nucleotide sequence ID" value="NC_021172.1"/>
</dbReference>
<dbReference type="KEGG" id="hdt:HYPDE_23883"/>
<evidence type="ECO:0000256" key="6">
    <source>
        <dbReference type="PIRNR" id="PIRNR005651"/>
    </source>
</evidence>
<dbReference type="CDD" id="cd03405">
    <property type="entry name" value="SPFH_HflC"/>
    <property type="match status" value="1"/>
</dbReference>
<proteinExistence type="inferred from homology"/>
<evidence type="ECO:0000256" key="3">
    <source>
        <dbReference type="ARBA" id="ARBA00022692"/>
    </source>
</evidence>
<dbReference type="EMBL" id="CP005587">
    <property type="protein sequence ID" value="AGK56462.1"/>
    <property type="molecule type" value="Genomic_DNA"/>
</dbReference>
<reference evidence="9 10" key="1">
    <citation type="journal article" date="2013" name="Genome Announc.">
        <title>Genome sequences for three denitrifying bacterial strains isolated from a uranium- and nitrate-contaminated subsurface environment.</title>
        <authorList>
            <person name="Venkatramanan R."/>
            <person name="Prakash O."/>
            <person name="Woyke T."/>
            <person name="Chain P."/>
            <person name="Goodwin L.A."/>
            <person name="Watson D."/>
            <person name="Brooks S."/>
            <person name="Kostka J.E."/>
            <person name="Green S.J."/>
        </authorList>
    </citation>
    <scope>NUCLEOTIDE SEQUENCE [LARGE SCALE GENOMIC DNA]</scope>
    <source>
        <strain evidence="9 10">1NES1</strain>
    </source>
</reference>
<dbReference type="PANTHER" id="PTHR42911:SF1">
    <property type="entry name" value="MODULATOR OF FTSH PROTEASE HFLC"/>
    <property type="match status" value="1"/>
</dbReference>
<dbReference type="PANTHER" id="PTHR42911">
    <property type="entry name" value="MODULATOR OF FTSH PROTEASE HFLC"/>
    <property type="match status" value="1"/>
</dbReference>
<dbReference type="AlphaFoldDB" id="N0B2R7"/>
<dbReference type="Gene3D" id="3.30.479.30">
    <property type="entry name" value="Band 7 domain"/>
    <property type="match status" value="1"/>
</dbReference>
<dbReference type="SUPFAM" id="SSF117892">
    <property type="entry name" value="Band 7/SPFH domain"/>
    <property type="match status" value="1"/>
</dbReference>
<keyword evidence="4" id="KW-1133">Transmembrane helix</keyword>
<organism evidence="9 10">
    <name type="scientific">Hyphomicrobium denitrificans 1NES1</name>
    <dbReference type="NCBI Taxonomy" id="670307"/>
    <lineage>
        <taxon>Bacteria</taxon>
        <taxon>Pseudomonadati</taxon>
        <taxon>Pseudomonadota</taxon>
        <taxon>Alphaproteobacteria</taxon>
        <taxon>Hyphomicrobiales</taxon>
        <taxon>Hyphomicrobiaceae</taxon>
        <taxon>Hyphomicrobium</taxon>
    </lineage>
</organism>
<evidence type="ECO:0000259" key="8">
    <source>
        <dbReference type="SMART" id="SM00244"/>
    </source>
</evidence>
<evidence type="ECO:0000256" key="1">
    <source>
        <dbReference type="ARBA" id="ARBA00004167"/>
    </source>
</evidence>
<dbReference type="STRING" id="670307.HYPDE_23883"/>
<feature type="compositionally biased region" description="Low complexity" evidence="7">
    <location>
        <begin position="292"/>
        <end position="304"/>
    </location>
</feature>